<dbReference type="PROSITE" id="PS51186">
    <property type="entry name" value="GNAT"/>
    <property type="match status" value="1"/>
</dbReference>
<dbReference type="Gene3D" id="3.40.630.30">
    <property type="match status" value="1"/>
</dbReference>
<dbReference type="RefSeq" id="WP_115714748.1">
    <property type="nucleotide sequence ID" value="NZ_AP019695.1"/>
</dbReference>
<comment type="similarity">
    <text evidence="3">Belongs to the acetyltransferase family. RimJ subfamily.</text>
</comment>
<evidence type="ECO:0000256" key="1">
    <source>
        <dbReference type="ARBA" id="ARBA00022679"/>
    </source>
</evidence>
<name>A0A6N4TEF6_9FIRM</name>
<dbReference type="GO" id="GO:0016747">
    <property type="term" value="F:acyltransferase activity, transferring groups other than amino-acyl groups"/>
    <property type="evidence" value="ECO:0007669"/>
    <property type="project" value="InterPro"/>
</dbReference>
<dbReference type="AlphaFoldDB" id="A0A6N4TEF6"/>
<evidence type="ECO:0000256" key="2">
    <source>
        <dbReference type="ARBA" id="ARBA00023315"/>
    </source>
</evidence>
<dbReference type="InterPro" id="IPR016181">
    <property type="entry name" value="Acyl_CoA_acyltransferase"/>
</dbReference>
<dbReference type="Proteomes" id="UP000464754">
    <property type="component" value="Chromosome"/>
</dbReference>
<protein>
    <submittedName>
        <fullName evidence="5">Alanine acetyltransferase</fullName>
    </submittedName>
</protein>
<keyword evidence="2" id="KW-0012">Acyltransferase</keyword>
<dbReference type="InterPro" id="IPR051531">
    <property type="entry name" value="N-acetyltransferase"/>
</dbReference>
<dbReference type="PANTHER" id="PTHR43792">
    <property type="entry name" value="GNAT FAMILY, PUTATIVE (AFU_ORTHOLOGUE AFUA_3G00765)-RELATED-RELATED"/>
    <property type="match status" value="1"/>
</dbReference>
<dbReference type="SUPFAM" id="SSF55729">
    <property type="entry name" value="Acyl-CoA N-acyltransferases (Nat)"/>
    <property type="match status" value="1"/>
</dbReference>
<organism evidence="5 6">
    <name type="scientific">Amedibacterium intestinale</name>
    <dbReference type="NCBI Taxonomy" id="2583452"/>
    <lineage>
        <taxon>Bacteria</taxon>
        <taxon>Bacillati</taxon>
        <taxon>Bacillota</taxon>
        <taxon>Erysipelotrichia</taxon>
        <taxon>Erysipelotrichales</taxon>
        <taxon>Erysipelotrichaceae</taxon>
        <taxon>Amedibacterium</taxon>
    </lineage>
</organism>
<sequence length="170" mass="19713">MKKSKEIKTKRLLLKSFDSTDFEVMKSLLCNNEISKTYMIPTFSSEEEVIKLFRTLKDFSTSDDHFVYGIYYRGNLIGFINDTETDAELIEVGYVISPDMKNQGFATEALISAIQELFRMGYFVVRAGCFESNIASKRVMEKSGMQLIDKTEDVEYRGELHHCIYFEIKQ</sequence>
<dbReference type="InterPro" id="IPR000182">
    <property type="entry name" value="GNAT_dom"/>
</dbReference>
<keyword evidence="1 5" id="KW-0808">Transferase</keyword>
<dbReference type="KEGG" id="aarg:Aargi30884_04390"/>
<dbReference type="Pfam" id="PF13302">
    <property type="entry name" value="Acetyltransf_3"/>
    <property type="match status" value="1"/>
</dbReference>
<feature type="domain" description="N-acetyltransferase" evidence="4">
    <location>
        <begin position="12"/>
        <end position="170"/>
    </location>
</feature>
<dbReference type="EMBL" id="AP019695">
    <property type="protein sequence ID" value="BBK21536.1"/>
    <property type="molecule type" value="Genomic_DNA"/>
</dbReference>
<keyword evidence="6" id="KW-1185">Reference proteome</keyword>
<evidence type="ECO:0000259" key="4">
    <source>
        <dbReference type="PROSITE" id="PS51186"/>
    </source>
</evidence>
<accession>A0A6N4TEF6</accession>
<gene>
    <name evidence="5" type="ORF">Aargi30884_04390</name>
</gene>
<evidence type="ECO:0000313" key="6">
    <source>
        <dbReference type="Proteomes" id="UP000464754"/>
    </source>
</evidence>
<proteinExistence type="inferred from homology"/>
<evidence type="ECO:0000256" key="3">
    <source>
        <dbReference type="ARBA" id="ARBA00038502"/>
    </source>
</evidence>
<reference evidence="6" key="1">
    <citation type="submission" date="2019-05" db="EMBL/GenBank/DDBJ databases">
        <title>Complete genome sequencing of Absiella argi strain JCM 30884.</title>
        <authorList>
            <person name="Sakamoto M."/>
            <person name="Murakami T."/>
            <person name="Mori H."/>
        </authorList>
    </citation>
    <scope>NUCLEOTIDE SEQUENCE [LARGE SCALE GENOMIC DNA]</scope>
    <source>
        <strain evidence="6">JCM 30884</strain>
    </source>
</reference>
<evidence type="ECO:0000313" key="5">
    <source>
        <dbReference type="EMBL" id="BBK21536.1"/>
    </source>
</evidence>
<dbReference type="PANTHER" id="PTHR43792:SF8">
    <property type="entry name" value="[RIBOSOMAL PROTEIN US5]-ALANINE N-ACETYLTRANSFERASE"/>
    <property type="match status" value="1"/>
</dbReference>